<evidence type="ECO:0000313" key="5">
    <source>
        <dbReference type="Proteomes" id="UP001152797"/>
    </source>
</evidence>
<sequence>MLAVVLLAFTEGLQWDEVFQAVEVFSGKATLSKCLLAAGYATASLDIVDWKPWMDDRIKHGRQVSKRNPLDLTTAAGFGLLISTILRSKSDAVYAFGLVCSSFVSVSRGSTFRHYFLPLGDPSSASAQLGNLLCARMILALILIMSRGGVWLLEQPVSSLVFRHPRFRELLRRTTVWRQSFWMRGWGARTPKRTTLWSNSRAIRKFQTASKFSRAAKSARKLADVYYDRAGNKRYKGNRNLKSSQEYPVGYGIRFTHAMKYFQAEKSPLTDLKVPDMENIVPADVFPDVFVDADLWKDARMPEVAQQKLQALQGNATPQRKQLFSPSDADRTMFYPPPTQVSVNSSPAAPASSGAQKRGKITSDQKEDVANAPSPATTIPGGTHEAEKALTPGALLATLRRICSPKPSSGKLEVSAEDAFKKHVEHIQKKSRRSKLHVAQGYYSKEHMKTKLGWSAQRIRAAVAYCTVPKRVKSHTRKDKYEGTREYWVDVETTGSFENENEESFLESTAVSGQGEDIELGLTPAAHADGEDSGASNDEDDDDDDDQASSVRTKNKGMGPEAESALEAVDNLGTVMGNLLKTQAKLEGLKDKLSALETPEGPGLVTKVQSYCDKLITLRDELADLKSYFDGVKHSANPKPDQKTVLRAGRASTPRQQPGQVLLRQGNQSHRREQVSEAQACSLADAFWEEFGGLEGSHDLPSANFLKTASRLSQTGHAYLLSGHFEDYKLAADIPFNYKDVGLGQPHPVLSILDFVKTLDTNGKLDLLFMGNAPQRYEEFWGKWRARQPHHPIYRAHGDCLGRCVPVMVHADEGTSQKKKGVMIVSVQPVLGHGTSKRKATETVPGVNYLGKSLVTRMLYSVMLARVYSGKKMKNKPLLKLVEHLALELRSAFYEGIPVNLTTACERVYLVPIGMKGDWAALVKCGQLVRHHLRDVSAKKSGAGICHLCLGGQESHNWFDISYDNMEKMRDGAPPPWSHEPAIVRHLPLGDPYKHHFFRIDVFHTLHKGVFGDIAANAIVSLCDYACGDLGIEAALNEIFSDAKEFCKKRCWYKGADTTSLLLYLEARICLEIENVEEGIVNYFKQIHEMIAAANGFMKTLFHCALWLSQGERDHLIRYGNEVAKLYKKCANFAYRAGLTRWKLQPKYHMMGEITYELEDDKRHDRDSLSPLASSTQMDEDLVGHISKASRHVSIRTLHERTLGRYKVALATHWGETPSAHQSF</sequence>
<keyword evidence="2" id="KW-0732">Signal</keyword>
<dbReference type="EMBL" id="CAMXCT010000480">
    <property type="protein sequence ID" value="CAI3979376.1"/>
    <property type="molecule type" value="Genomic_DNA"/>
</dbReference>
<feature type="compositionally biased region" description="Low complexity" evidence="1">
    <location>
        <begin position="345"/>
        <end position="355"/>
    </location>
</feature>
<organism evidence="3">
    <name type="scientific">Cladocopium goreaui</name>
    <dbReference type="NCBI Taxonomy" id="2562237"/>
    <lineage>
        <taxon>Eukaryota</taxon>
        <taxon>Sar</taxon>
        <taxon>Alveolata</taxon>
        <taxon>Dinophyceae</taxon>
        <taxon>Suessiales</taxon>
        <taxon>Symbiodiniaceae</taxon>
        <taxon>Cladocopium</taxon>
    </lineage>
</organism>
<dbReference type="EMBL" id="CAMXCT030000480">
    <property type="protein sequence ID" value="CAL4766688.1"/>
    <property type="molecule type" value="Genomic_DNA"/>
</dbReference>
<name>A0A9P1BWG2_9DINO</name>
<dbReference type="AlphaFoldDB" id="A0A9P1BWG2"/>
<reference evidence="3" key="1">
    <citation type="submission" date="2022-10" db="EMBL/GenBank/DDBJ databases">
        <authorList>
            <person name="Chen Y."/>
            <person name="Dougan E. K."/>
            <person name="Chan C."/>
            <person name="Rhodes N."/>
            <person name="Thang M."/>
        </authorList>
    </citation>
    <scope>NUCLEOTIDE SEQUENCE</scope>
</reference>
<feature type="signal peptide" evidence="2">
    <location>
        <begin position="1"/>
        <end position="15"/>
    </location>
</feature>
<reference evidence="4 5" key="2">
    <citation type="submission" date="2024-05" db="EMBL/GenBank/DDBJ databases">
        <authorList>
            <person name="Chen Y."/>
            <person name="Shah S."/>
            <person name="Dougan E. K."/>
            <person name="Thang M."/>
            <person name="Chan C."/>
        </authorList>
    </citation>
    <scope>NUCLEOTIDE SEQUENCE [LARGE SCALE GENOMIC DNA]</scope>
</reference>
<gene>
    <name evidence="3" type="ORF">C1SCF055_LOCUS7328</name>
</gene>
<keyword evidence="5" id="KW-1185">Reference proteome</keyword>
<feature type="region of interest" description="Disordered" evidence="1">
    <location>
        <begin position="311"/>
        <end position="386"/>
    </location>
</feature>
<comment type="caution">
    <text evidence="3">The sequence shown here is derived from an EMBL/GenBank/DDBJ whole genome shotgun (WGS) entry which is preliminary data.</text>
</comment>
<feature type="compositionally biased region" description="Acidic residues" evidence="1">
    <location>
        <begin position="537"/>
        <end position="547"/>
    </location>
</feature>
<evidence type="ECO:0000256" key="1">
    <source>
        <dbReference type="SAM" id="MobiDB-lite"/>
    </source>
</evidence>
<protein>
    <submittedName>
        <fullName evidence="3">Uncharacterized protein</fullName>
    </submittedName>
</protein>
<feature type="chain" id="PRO_5043269885" evidence="2">
    <location>
        <begin position="16"/>
        <end position="1224"/>
    </location>
</feature>
<evidence type="ECO:0000313" key="4">
    <source>
        <dbReference type="EMBL" id="CAL4766688.1"/>
    </source>
</evidence>
<dbReference type="Proteomes" id="UP001152797">
    <property type="component" value="Unassembled WGS sequence"/>
</dbReference>
<accession>A0A9P1BWG2</accession>
<proteinExistence type="predicted"/>
<feature type="compositionally biased region" description="Polar residues" evidence="1">
    <location>
        <begin position="311"/>
        <end position="325"/>
    </location>
</feature>
<evidence type="ECO:0000256" key="2">
    <source>
        <dbReference type="SAM" id="SignalP"/>
    </source>
</evidence>
<dbReference type="EMBL" id="CAMXCT020000480">
    <property type="protein sequence ID" value="CAL1132751.1"/>
    <property type="molecule type" value="Genomic_DNA"/>
</dbReference>
<feature type="region of interest" description="Disordered" evidence="1">
    <location>
        <begin position="525"/>
        <end position="563"/>
    </location>
</feature>
<dbReference type="OrthoDB" id="407925at2759"/>
<evidence type="ECO:0000313" key="3">
    <source>
        <dbReference type="EMBL" id="CAI3979376.1"/>
    </source>
</evidence>